<reference evidence="1" key="1">
    <citation type="submission" date="2020-05" db="EMBL/GenBank/DDBJ databases">
        <title>WGS assembly of Panicum virgatum.</title>
        <authorList>
            <person name="Lovell J.T."/>
            <person name="Jenkins J."/>
            <person name="Shu S."/>
            <person name="Juenger T.E."/>
            <person name="Schmutz J."/>
        </authorList>
    </citation>
    <scope>NUCLEOTIDE SEQUENCE</scope>
    <source>
        <strain evidence="1">AP13</strain>
    </source>
</reference>
<feature type="non-terminal residue" evidence="1">
    <location>
        <position position="1"/>
    </location>
</feature>
<keyword evidence="2" id="KW-1185">Reference proteome</keyword>
<dbReference type="AlphaFoldDB" id="A0A8T0XPQ0"/>
<dbReference type="EMBL" id="CM029037">
    <property type="protein sequence ID" value="KAG2657429.1"/>
    <property type="molecule type" value="Genomic_DNA"/>
</dbReference>
<accession>A0A8T0XPQ0</accession>
<name>A0A8T0XPQ0_PANVG</name>
<protein>
    <submittedName>
        <fullName evidence="1">Uncharacterized protein</fullName>
    </submittedName>
</protein>
<evidence type="ECO:0000313" key="1">
    <source>
        <dbReference type="EMBL" id="KAG2657429.1"/>
    </source>
</evidence>
<sequence length="101" mass="11562">HFWFQILQPLNLSNLIHSRRSSSFADWWKKSWRKVPKQHKKGFNTLVILGAWILWKHQNSCIFDGAAPNLQGALQAFEDEAQFWRSAGAKGLAALCLSRVG</sequence>
<evidence type="ECO:0000313" key="2">
    <source>
        <dbReference type="Proteomes" id="UP000823388"/>
    </source>
</evidence>
<gene>
    <name evidence="1" type="ORF">PVAP13_1KG148577</name>
</gene>
<dbReference type="Proteomes" id="UP000823388">
    <property type="component" value="Chromosome 1K"/>
</dbReference>
<organism evidence="1 2">
    <name type="scientific">Panicum virgatum</name>
    <name type="common">Blackwell switchgrass</name>
    <dbReference type="NCBI Taxonomy" id="38727"/>
    <lineage>
        <taxon>Eukaryota</taxon>
        <taxon>Viridiplantae</taxon>
        <taxon>Streptophyta</taxon>
        <taxon>Embryophyta</taxon>
        <taxon>Tracheophyta</taxon>
        <taxon>Spermatophyta</taxon>
        <taxon>Magnoliopsida</taxon>
        <taxon>Liliopsida</taxon>
        <taxon>Poales</taxon>
        <taxon>Poaceae</taxon>
        <taxon>PACMAD clade</taxon>
        <taxon>Panicoideae</taxon>
        <taxon>Panicodae</taxon>
        <taxon>Paniceae</taxon>
        <taxon>Panicinae</taxon>
        <taxon>Panicum</taxon>
        <taxon>Panicum sect. Hiantes</taxon>
    </lineage>
</organism>
<comment type="caution">
    <text evidence="1">The sequence shown here is derived from an EMBL/GenBank/DDBJ whole genome shotgun (WGS) entry which is preliminary data.</text>
</comment>
<proteinExistence type="predicted"/>